<dbReference type="EMBL" id="AONI01000008">
    <property type="protein sequence ID" value="EPX80825.1"/>
    <property type="molecule type" value="Genomic_DNA"/>
</dbReference>
<gene>
    <name evidence="2" type="ORF">thalar_01047</name>
</gene>
<protein>
    <submittedName>
        <fullName evidence="2">Uncharacterized protein</fullName>
    </submittedName>
</protein>
<comment type="caution">
    <text evidence="2">The sequence shown here is derived from an EMBL/GenBank/DDBJ whole genome shotgun (WGS) entry which is preliminary data.</text>
</comment>
<reference evidence="3" key="1">
    <citation type="journal article" date="2013" name="Stand. Genomic Sci.">
        <title>Genome sequence of the Litoreibacter arenae type strain (DSM 19593(T)), a member of the Roseobacter clade isolated from sea sand.</title>
        <authorList>
            <person name="Riedel T."/>
            <person name="Fiebig A."/>
            <person name="Petersen J."/>
            <person name="Gronow S."/>
            <person name="Kyrpides N.C."/>
            <person name="Goker M."/>
            <person name="Klenk H.P."/>
        </authorList>
    </citation>
    <scope>NUCLEOTIDE SEQUENCE [LARGE SCALE GENOMIC DNA]</scope>
    <source>
        <strain evidence="3">DSM 19593</strain>
    </source>
</reference>
<proteinExistence type="predicted"/>
<dbReference type="HOGENOM" id="CLU_3100480_0_0_5"/>
<evidence type="ECO:0000256" key="1">
    <source>
        <dbReference type="SAM" id="MobiDB-lite"/>
    </source>
</evidence>
<evidence type="ECO:0000313" key="2">
    <source>
        <dbReference type="EMBL" id="EPX80825.1"/>
    </source>
</evidence>
<sequence>MDRAVALTPDHIRAIVGRALALMSNPWLPERNRVTPLLSPKKTRPRPTFDL</sequence>
<name>S9RRZ0_9RHOB</name>
<accession>S9RRZ0</accession>
<feature type="region of interest" description="Disordered" evidence="1">
    <location>
        <begin position="32"/>
        <end position="51"/>
    </location>
</feature>
<evidence type="ECO:0000313" key="3">
    <source>
        <dbReference type="Proteomes" id="UP000015351"/>
    </source>
</evidence>
<dbReference type="STRING" id="1123360.thalar_01047"/>
<organism evidence="2 3">
    <name type="scientific">Litoreibacter arenae DSM 19593</name>
    <dbReference type="NCBI Taxonomy" id="1123360"/>
    <lineage>
        <taxon>Bacteria</taxon>
        <taxon>Pseudomonadati</taxon>
        <taxon>Pseudomonadota</taxon>
        <taxon>Alphaproteobacteria</taxon>
        <taxon>Rhodobacterales</taxon>
        <taxon>Roseobacteraceae</taxon>
        <taxon>Litoreibacter</taxon>
    </lineage>
</organism>
<dbReference type="Proteomes" id="UP000015351">
    <property type="component" value="Unassembled WGS sequence"/>
</dbReference>
<dbReference type="AlphaFoldDB" id="S9RRZ0"/>
<keyword evidence="3" id="KW-1185">Reference proteome</keyword>